<protein>
    <submittedName>
        <fullName evidence="3">Cytochrome c</fullName>
    </submittedName>
</protein>
<evidence type="ECO:0000259" key="2">
    <source>
        <dbReference type="Pfam" id="PF00092"/>
    </source>
</evidence>
<sequence>MEVVSPTDPNRLRVTAAQNFVDKLNSSKDKVGVVSWNGCGSEGGSYVRNCDTDQNEVDQINGYLTSAQFELQRGSQSRNSMQINPIQFSEPMTKDMALVKKAIGTVNSDGLTNPDLGLKVAMDLLDKGATSVDGERVIVFLTDGQPRGTSNGRVNSLTDIGVNCDKVTSPAYAAMQKGYKIYAVGLGGGDIRPEDEARLQRWAQCTGGTYQKATNAAALAGIYDKIYSDVKGNAMVKRVCREAGIDTKSIQAPLPTPSPTLVPTFGPTRIPTPSPTNAPTPSPTRNPTPQPTNTCFTSGKCCDSNPNGCCSGLTCKSSSMWSSSKTCQ</sequence>
<feature type="compositionally biased region" description="Pro residues" evidence="1">
    <location>
        <begin position="270"/>
        <end position="290"/>
    </location>
</feature>
<dbReference type="AlphaFoldDB" id="A0A9K3M2R1"/>
<dbReference type="Proteomes" id="UP000693970">
    <property type="component" value="Unassembled WGS sequence"/>
</dbReference>
<evidence type="ECO:0000256" key="1">
    <source>
        <dbReference type="SAM" id="MobiDB-lite"/>
    </source>
</evidence>
<dbReference type="CDD" id="cd00198">
    <property type="entry name" value="vWFA"/>
    <property type="match status" value="1"/>
</dbReference>
<gene>
    <name evidence="3" type="ORF">IV203_033581</name>
</gene>
<dbReference type="InterPro" id="IPR002035">
    <property type="entry name" value="VWF_A"/>
</dbReference>
<name>A0A9K3M2R1_9STRA</name>
<keyword evidence="4" id="KW-1185">Reference proteome</keyword>
<organism evidence="3 4">
    <name type="scientific">Nitzschia inconspicua</name>
    <dbReference type="NCBI Taxonomy" id="303405"/>
    <lineage>
        <taxon>Eukaryota</taxon>
        <taxon>Sar</taxon>
        <taxon>Stramenopiles</taxon>
        <taxon>Ochrophyta</taxon>
        <taxon>Bacillariophyta</taxon>
        <taxon>Bacillariophyceae</taxon>
        <taxon>Bacillariophycidae</taxon>
        <taxon>Bacillariales</taxon>
        <taxon>Bacillariaceae</taxon>
        <taxon>Nitzschia</taxon>
    </lineage>
</organism>
<proteinExistence type="predicted"/>
<accession>A0A9K3M2R1</accession>
<feature type="region of interest" description="Disordered" evidence="1">
    <location>
        <begin position="249"/>
        <end position="291"/>
    </location>
</feature>
<feature type="domain" description="VWFA" evidence="2">
    <location>
        <begin position="97"/>
        <end position="223"/>
    </location>
</feature>
<reference evidence="3" key="2">
    <citation type="submission" date="2021-04" db="EMBL/GenBank/DDBJ databases">
        <authorList>
            <person name="Podell S."/>
        </authorList>
    </citation>
    <scope>NUCLEOTIDE SEQUENCE</scope>
    <source>
        <strain evidence="3">Hildebrandi</strain>
    </source>
</reference>
<reference evidence="3" key="1">
    <citation type="journal article" date="2021" name="Sci. Rep.">
        <title>Diploid genomic architecture of Nitzschia inconspicua, an elite biomass production diatom.</title>
        <authorList>
            <person name="Oliver A."/>
            <person name="Podell S."/>
            <person name="Pinowska A."/>
            <person name="Traller J.C."/>
            <person name="Smith S.R."/>
            <person name="McClure R."/>
            <person name="Beliaev A."/>
            <person name="Bohutskyi P."/>
            <person name="Hill E.A."/>
            <person name="Rabines A."/>
            <person name="Zheng H."/>
            <person name="Allen L.Z."/>
            <person name="Kuo A."/>
            <person name="Grigoriev I.V."/>
            <person name="Allen A.E."/>
            <person name="Hazlebeck D."/>
            <person name="Allen E.E."/>
        </authorList>
    </citation>
    <scope>NUCLEOTIDE SEQUENCE</scope>
    <source>
        <strain evidence="3">Hildebrandi</strain>
    </source>
</reference>
<dbReference type="EMBL" id="JAGRRH010000002">
    <property type="protein sequence ID" value="KAG7372857.1"/>
    <property type="molecule type" value="Genomic_DNA"/>
</dbReference>
<comment type="caution">
    <text evidence="3">The sequence shown here is derived from an EMBL/GenBank/DDBJ whole genome shotgun (WGS) entry which is preliminary data.</text>
</comment>
<evidence type="ECO:0000313" key="3">
    <source>
        <dbReference type="EMBL" id="KAG7372857.1"/>
    </source>
</evidence>
<dbReference type="Pfam" id="PF00092">
    <property type="entry name" value="VWA"/>
    <property type="match status" value="1"/>
</dbReference>
<evidence type="ECO:0000313" key="4">
    <source>
        <dbReference type="Proteomes" id="UP000693970"/>
    </source>
</evidence>